<dbReference type="EMBL" id="JAAKZG010000007">
    <property type="protein sequence ID" value="NGN42974.1"/>
    <property type="molecule type" value="Genomic_DNA"/>
</dbReference>
<dbReference type="GO" id="GO:0016829">
    <property type="term" value="F:lyase activity"/>
    <property type="evidence" value="ECO:0007669"/>
    <property type="project" value="InterPro"/>
</dbReference>
<gene>
    <name evidence="1" type="ORF">G6N74_18035</name>
</gene>
<dbReference type="InterPro" id="IPR029069">
    <property type="entry name" value="HotDog_dom_sf"/>
</dbReference>
<dbReference type="Pfam" id="PF19315">
    <property type="entry name" value="MC_hydratase"/>
    <property type="match status" value="1"/>
</dbReference>
<dbReference type="InterPro" id="IPR048274">
    <property type="entry name" value="MC_hydratase"/>
</dbReference>
<organism evidence="1 2">
    <name type="scientific">Mesorhizobium zhangyense</name>
    <dbReference type="NCBI Taxonomy" id="1776730"/>
    <lineage>
        <taxon>Bacteria</taxon>
        <taxon>Pseudomonadati</taxon>
        <taxon>Pseudomonadota</taxon>
        <taxon>Alphaproteobacteria</taxon>
        <taxon>Hyphomicrobiales</taxon>
        <taxon>Phyllobacteriaceae</taxon>
        <taxon>Mesorhizobium</taxon>
    </lineage>
</organism>
<dbReference type="PANTHER" id="PTHR43664:SF1">
    <property type="entry name" value="BETA-METHYLMALYL-COA DEHYDRATASE"/>
    <property type="match status" value="1"/>
</dbReference>
<dbReference type="InterPro" id="IPR052342">
    <property type="entry name" value="MCH/BMMD"/>
</dbReference>
<name>A0A7C9R8T1_9HYPH</name>
<evidence type="ECO:0000313" key="2">
    <source>
        <dbReference type="Proteomes" id="UP000481252"/>
    </source>
</evidence>
<keyword evidence="2" id="KW-1185">Reference proteome</keyword>
<evidence type="ECO:0000313" key="1">
    <source>
        <dbReference type="EMBL" id="NGN42974.1"/>
    </source>
</evidence>
<dbReference type="SUPFAM" id="SSF54637">
    <property type="entry name" value="Thioesterase/thiol ester dehydrase-isomerase"/>
    <property type="match status" value="2"/>
</dbReference>
<sequence>MSRSGYLRIAPNRYRERFGLSFEDLTPGLRIRHRPGIDVSQRDNHLDAVDLINNAHLHYDSRYAANTEWQHPLTVSTMTVQRFMGMISRSWYRRRALLGIDSLALTAPIRGDDTLYSESEVIALSPGCDGDVGEATLSIEGRNRDGKVAAKIDCRIEVYRTGRHPEDRSAAPIADEDRFALYHEAEDGALVEQTGLFFEDLVPGETFEHWPTRSLSVEESRLAALRSLEINPRWHDPNYRSAHPEFTEMVWEPLVLGAVTALTTRTFGRVVANLGWTGISMPSPVRPGDSLQAESTVTAVRGSSSRPDQGIATVDTRAYAGDRLVCAYTRNLLIYRRGCGPYRNAGY</sequence>
<dbReference type="Proteomes" id="UP000481252">
    <property type="component" value="Unassembled WGS sequence"/>
</dbReference>
<dbReference type="AlphaFoldDB" id="A0A7C9R8T1"/>
<dbReference type="PANTHER" id="PTHR43664">
    <property type="entry name" value="MONOAMINE OXIDASE-RELATED"/>
    <property type="match status" value="1"/>
</dbReference>
<dbReference type="Gene3D" id="3.10.129.10">
    <property type="entry name" value="Hotdog Thioesterase"/>
    <property type="match status" value="2"/>
</dbReference>
<dbReference type="RefSeq" id="WP_165119337.1">
    <property type="nucleotide sequence ID" value="NZ_JAAKZG010000007.1"/>
</dbReference>
<protein>
    <submittedName>
        <fullName evidence="1">Uncharacterized protein</fullName>
    </submittedName>
</protein>
<accession>A0A7C9R8T1</accession>
<comment type="caution">
    <text evidence="1">The sequence shown here is derived from an EMBL/GenBank/DDBJ whole genome shotgun (WGS) entry which is preliminary data.</text>
</comment>
<reference evidence="1 2" key="1">
    <citation type="submission" date="2020-02" db="EMBL/GenBank/DDBJ databases">
        <title>Genome sequence of the type strain CGMCC 1.15528 of Mesorhizobium zhangyense.</title>
        <authorList>
            <person name="Gao J."/>
            <person name="Sun J."/>
        </authorList>
    </citation>
    <scope>NUCLEOTIDE SEQUENCE [LARGE SCALE GENOMIC DNA]</scope>
    <source>
        <strain evidence="1 2">CGMCC 1.15528</strain>
    </source>
</reference>
<proteinExistence type="predicted"/>